<evidence type="ECO:0000256" key="2">
    <source>
        <dbReference type="ARBA" id="ARBA00022723"/>
    </source>
</evidence>
<dbReference type="Pfam" id="PF13183">
    <property type="entry name" value="Fer4_8"/>
    <property type="match status" value="1"/>
</dbReference>
<feature type="transmembrane region" description="Helical" evidence="6">
    <location>
        <begin position="215"/>
        <end position="235"/>
    </location>
</feature>
<dbReference type="EMBL" id="CP002959">
    <property type="protein sequence ID" value="AFM10859.1"/>
    <property type="molecule type" value="Genomic_DNA"/>
</dbReference>
<dbReference type="InterPro" id="IPR017896">
    <property type="entry name" value="4Fe4S_Fe-S-bd"/>
</dbReference>
<evidence type="ECO:0000256" key="6">
    <source>
        <dbReference type="SAM" id="Phobius"/>
    </source>
</evidence>
<keyword evidence="6" id="KW-1133">Transmembrane helix</keyword>
<dbReference type="InterPro" id="IPR051460">
    <property type="entry name" value="HdrC_iron-sulfur_subunit"/>
</dbReference>
<dbReference type="PROSITE" id="PS00198">
    <property type="entry name" value="4FE4S_FER_1"/>
    <property type="match status" value="1"/>
</dbReference>
<name>I4B0Q2_TURPD</name>
<organism evidence="8 9">
    <name type="scientific">Turneriella parva (strain ATCC BAA-1111 / DSM 21527 / NCTC 11395 / H)</name>
    <name type="common">Leptospira parva</name>
    <dbReference type="NCBI Taxonomy" id="869212"/>
    <lineage>
        <taxon>Bacteria</taxon>
        <taxon>Pseudomonadati</taxon>
        <taxon>Spirochaetota</taxon>
        <taxon>Spirochaetia</taxon>
        <taxon>Leptospirales</taxon>
        <taxon>Leptospiraceae</taxon>
        <taxon>Turneriella</taxon>
    </lineage>
</organism>
<feature type="transmembrane region" description="Helical" evidence="6">
    <location>
        <begin position="6"/>
        <end position="25"/>
    </location>
</feature>
<dbReference type="GO" id="GO:0046872">
    <property type="term" value="F:metal ion binding"/>
    <property type="evidence" value="ECO:0007669"/>
    <property type="project" value="UniProtKB-KW"/>
</dbReference>
<dbReference type="RefSeq" id="WP_014801380.1">
    <property type="nucleotide sequence ID" value="NC_018020.1"/>
</dbReference>
<dbReference type="Gene3D" id="1.10.1060.10">
    <property type="entry name" value="Alpha-helical ferredoxin"/>
    <property type="match status" value="1"/>
</dbReference>
<keyword evidence="6" id="KW-0472">Membrane</keyword>
<keyword evidence="1" id="KW-0004">4Fe-4S</keyword>
<reference evidence="8 9" key="1">
    <citation type="submission" date="2012-06" db="EMBL/GenBank/DDBJ databases">
        <title>The complete chromosome of genome of Turneriella parva DSM 21527.</title>
        <authorList>
            <consortium name="US DOE Joint Genome Institute (JGI-PGF)"/>
            <person name="Lucas S."/>
            <person name="Han J."/>
            <person name="Lapidus A."/>
            <person name="Bruce D."/>
            <person name="Goodwin L."/>
            <person name="Pitluck S."/>
            <person name="Peters L."/>
            <person name="Kyrpides N."/>
            <person name="Mavromatis K."/>
            <person name="Ivanova N."/>
            <person name="Mikhailova N."/>
            <person name="Chertkov O."/>
            <person name="Detter J.C."/>
            <person name="Tapia R."/>
            <person name="Han C."/>
            <person name="Land M."/>
            <person name="Hauser L."/>
            <person name="Markowitz V."/>
            <person name="Cheng J.-F."/>
            <person name="Hugenholtz P."/>
            <person name="Woyke T."/>
            <person name="Wu D."/>
            <person name="Gronow S."/>
            <person name="Wellnitz S."/>
            <person name="Brambilla E."/>
            <person name="Klenk H.-P."/>
            <person name="Eisen J.A."/>
        </authorList>
    </citation>
    <scope>NUCLEOTIDE SEQUENCE [LARGE SCALE GENOMIC DNA]</scope>
    <source>
        <strain evidence="9">ATCC BAA-1111 / DSM 21527 / NCTC 11395 / H</strain>
    </source>
</reference>
<evidence type="ECO:0000256" key="4">
    <source>
        <dbReference type="ARBA" id="ARBA00023004"/>
    </source>
</evidence>
<feature type="domain" description="4Fe-4S ferredoxin-type" evidence="7">
    <location>
        <begin position="282"/>
        <end position="313"/>
    </location>
</feature>
<sequence>MEIAQVALFAVAFIASFAYAGYAVMKYWRYAHLGQAQEIKSTLGQKIKNIVINVLLQKKLMKKPVRGIFHIFIFYGFLVYGGHTTSQLIGGFFGPFQMPLVGTTGYEFSIPDLMGKVIPHFAFVYDYALDVFSLLVLAGLAFFALRRWVYRAYELDRPSGQSMIVIGMISTLMISTLVAEGAHGILQGHSHGLPIRESVGALLASWGVTSANAGYWYIGGWWTHIMTVFAFMAFVPNSKHAHLIWAPVNFWFEKETPKGQLAFLDTENAKVWGAANVQDFTWKDHMNGLSCIECGRCTIECPANRTGKQLNPKSIMGDLKHALMEQMHKVDAAKKAGKTDEEISAMTELRVIDNYTSQESLWACTTCYACVEACPVGNNQVDAIIGMRRALVLSEGALPGELQTALTNMENQSNPWGVGSHKREEWAEGLNIKTMAKWNEEGQKPDVLFWVGCAGAFDDRNKKIAQSIASLMNKADVKFGILGTEENCTGDSARRAGNEYLFQTLAGMNIQTMNNYGVQKIVTGCPHCFNTLKNEYPQMGGNYEVEHHTTYLDKLLKENKIQVDPSKAKELGLVTYHDSCYLGRYNDVYSAPRSILEKATGGKVVEAVDSKSRGLCCGAGGAQMWKEEEHARDEAALKAEGITYERVNIKRTKQLVATEAKTVASACPFCITMVADGVKSMEKEESVKTLDVAEILAQTAK</sequence>
<dbReference type="GO" id="GO:0016491">
    <property type="term" value="F:oxidoreductase activity"/>
    <property type="evidence" value="ECO:0007669"/>
    <property type="project" value="UniProtKB-KW"/>
</dbReference>
<dbReference type="Pfam" id="PF02754">
    <property type="entry name" value="CCG"/>
    <property type="match status" value="2"/>
</dbReference>
<dbReference type="GO" id="GO:0005886">
    <property type="term" value="C:plasma membrane"/>
    <property type="evidence" value="ECO:0007669"/>
    <property type="project" value="TreeGrafter"/>
</dbReference>
<dbReference type="InterPro" id="IPR036197">
    <property type="entry name" value="NarG-like_sf"/>
</dbReference>
<proteinExistence type="predicted"/>
<dbReference type="SUPFAM" id="SSF103501">
    <property type="entry name" value="Respiratory nitrate reductase 1 gamma chain"/>
    <property type="match status" value="1"/>
</dbReference>
<dbReference type="AlphaFoldDB" id="I4B0Q2"/>
<dbReference type="KEGG" id="tpx:Turpa_0197"/>
<keyword evidence="5" id="KW-0411">Iron-sulfur</keyword>
<evidence type="ECO:0000256" key="5">
    <source>
        <dbReference type="ARBA" id="ARBA00023014"/>
    </source>
</evidence>
<evidence type="ECO:0000256" key="1">
    <source>
        <dbReference type="ARBA" id="ARBA00022485"/>
    </source>
</evidence>
<keyword evidence="9" id="KW-1185">Reference proteome</keyword>
<gene>
    <name evidence="8" type="ordered locus">Turpa_0197</name>
</gene>
<keyword evidence="4" id="KW-0408">Iron</keyword>
<dbReference type="InterPro" id="IPR004017">
    <property type="entry name" value="Cys_rich_dom"/>
</dbReference>
<dbReference type="InterPro" id="IPR017900">
    <property type="entry name" value="4Fe4S_Fe_S_CS"/>
</dbReference>
<dbReference type="SUPFAM" id="SSF46548">
    <property type="entry name" value="alpha-helical ferredoxin"/>
    <property type="match status" value="1"/>
</dbReference>
<dbReference type="HOGENOM" id="CLU_005304_1_0_12"/>
<dbReference type="GO" id="GO:0051539">
    <property type="term" value="F:4 iron, 4 sulfur cluster binding"/>
    <property type="evidence" value="ECO:0007669"/>
    <property type="project" value="UniProtKB-KW"/>
</dbReference>
<protein>
    <recommendedName>
        <fullName evidence="7">4Fe-4S ferredoxin-type domain-containing protein</fullName>
    </recommendedName>
</protein>
<keyword evidence="3" id="KW-0560">Oxidoreductase</keyword>
<feature type="transmembrane region" description="Helical" evidence="6">
    <location>
        <begin position="165"/>
        <end position="186"/>
    </location>
</feature>
<dbReference type="Gene3D" id="1.20.950.20">
    <property type="entry name" value="Transmembrane di-heme cytochromes, Chain C"/>
    <property type="match status" value="1"/>
</dbReference>
<dbReference type="STRING" id="869212.Turpa_0197"/>
<dbReference type="OrthoDB" id="9794954at2"/>
<feature type="domain" description="4Fe-4S ferredoxin-type" evidence="7">
    <location>
        <begin position="353"/>
        <end position="384"/>
    </location>
</feature>
<feature type="transmembrane region" description="Helical" evidence="6">
    <location>
        <begin position="127"/>
        <end position="145"/>
    </location>
</feature>
<dbReference type="PANTHER" id="PTHR43255">
    <property type="entry name" value="IRON-SULFUR-BINDING OXIDOREDUCTASE FADF-RELATED-RELATED"/>
    <property type="match status" value="1"/>
</dbReference>
<evidence type="ECO:0000259" key="7">
    <source>
        <dbReference type="PROSITE" id="PS51379"/>
    </source>
</evidence>
<dbReference type="PANTHER" id="PTHR43255:SF1">
    <property type="entry name" value="IRON-SULFUR-BINDING OXIDOREDUCTASE FADF-RELATED"/>
    <property type="match status" value="1"/>
</dbReference>
<dbReference type="Proteomes" id="UP000006048">
    <property type="component" value="Chromosome"/>
</dbReference>
<keyword evidence="2" id="KW-0479">Metal-binding</keyword>
<keyword evidence="6" id="KW-0812">Transmembrane</keyword>
<evidence type="ECO:0000313" key="8">
    <source>
        <dbReference type="EMBL" id="AFM10859.1"/>
    </source>
</evidence>
<evidence type="ECO:0000313" key="9">
    <source>
        <dbReference type="Proteomes" id="UP000006048"/>
    </source>
</evidence>
<dbReference type="PATRIC" id="fig|869212.3.peg.155"/>
<evidence type="ECO:0000256" key="3">
    <source>
        <dbReference type="ARBA" id="ARBA00023002"/>
    </source>
</evidence>
<feature type="transmembrane region" description="Helical" evidence="6">
    <location>
        <begin position="68"/>
        <end position="93"/>
    </location>
</feature>
<dbReference type="InterPro" id="IPR009051">
    <property type="entry name" value="Helical_ferredxn"/>
</dbReference>
<accession>I4B0Q2</accession>
<dbReference type="PROSITE" id="PS51379">
    <property type="entry name" value="4FE4S_FER_2"/>
    <property type="match status" value="2"/>
</dbReference>